<comment type="caution">
    <text evidence="1">The sequence shown here is derived from an EMBL/GenBank/DDBJ whole genome shotgun (WGS) entry which is preliminary data.</text>
</comment>
<name>A0A6A4ZGP9_APHAT</name>
<proteinExistence type="predicted"/>
<evidence type="ECO:0000313" key="2">
    <source>
        <dbReference type="Proteomes" id="UP000469452"/>
    </source>
</evidence>
<evidence type="ECO:0008006" key="3">
    <source>
        <dbReference type="Google" id="ProtNLM"/>
    </source>
</evidence>
<dbReference type="AlphaFoldDB" id="A0A6A4ZGP9"/>
<evidence type="ECO:0000313" key="1">
    <source>
        <dbReference type="EMBL" id="KAF0716310.1"/>
    </source>
</evidence>
<reference evidence="1 2" key="1">
    <citation type="submission" date="2019-06" db="EMBL/GenBank/DDBJ databases">
        <title>Genomics analysis of Aphanomyces spp. identifies a new class of oomycete effector associated with host adaptation.</title>
        <authorList>
            <person name="Gaulin E."/>
        </authorList>
    </citation>
    <scope>NUCLEOTIDE SEQUENCE [LARGE SCALE GENOMIC DNA]</scope>
    <source>
        <strain evidence="1 2">E</strain>
    </source>
</reference>
<organism evidence="1 2">
    <name type="scientific">Aphanomyces astaci</name>
    <name type="common">Crayfish plague agent</name>
    <dbReference type="NCBI Taxonomy" id="112090"/>
    <lineage>
        <taxon>Eukaryota</taxon>
        <taxon>Sar</taxon>
        <taxon>Stramenopiles</taxon>
        <taxon>Oomycota</taxon>
        <taxon>Saprolegniomycetes</taxon>
        <taxon>Saprolegniales</taxon>
        <taxon>Verrucalvaceae</taxon>
        <taxon>Aphanomyces</taxon>
    </lineage>
</organism>
<dbReference type="Proteomes" id="UP000469452">
    <property type="component" value="Unassembled WGS sequence"/>
</dbReference>
<dbReference type="VEuPathDB" id="FungiDB:H257_10053"/>
<gene>
    <name evidence="1" type="ORF">AaE_011142</name>
</gene>
<protein>
    <recommendedName>
        <fullName evidence="3">MYND-type domain-containing protein</fullName>
    </recommendedName>
</protein>
<sequence length="282" mass="31191">MEVHGSANISFHSAPPSSYDDICEKGKAEAEQRLIDHFVRAQPLYKDNGGEVWNIRSGCLGCKTNPNNVPLKVCRVVSSANDHRPWWTHVVLNYTSKECQKAAWKTHKHECLVISTFAHDEADASSIPTTIQSCLETLSRTEAVKTTVSDAALIKVASSIGLTGPSFPGWFCTVNLIDHPAAHSVYIKAILQLYAILRDEACWTRDTDSFPRSSYTFATTIPKTSAWRSDAVAAFLAVNGPLVIFTAWLQDPQPPAIQSVPFEKRLIYGLLDSLLQIECVRC</sequence>
<dbReference type="EMBL" id="VJMI01016868">
    <property type="protein sequence ID" value="KAF0716310.1"/>
    <property type="molecule type" value="Genomic_DNA"/>
</dbReference>
<accession>A0A6A4ZGP9</accession>